<gene>
    <name evidence="1" type="ORF">MSBRW_2740</name>
</gene>
<accession>A0A0E3QPA1</accession>
<protein>
    <submittedName>
        <fullName evidence="1">Uncharacterized protein</fullName>
    </submittedName>
</protein>
<dbReference type="KEGG" id="mbw:MSBRW_2740"/>
<evidence type="ECO:0000313" key="1">
    <source>
        <dbReference type="EMBL" id="AKB51993.1"/>
    </source>
</evidence>
<dbReference type="Proteomes" id="UP000033038">
    <property type="component" value="Chromosome"/>
</dbReference>
<reference evidence="1 2" key="1">
    <citation type="submission" date="2014-07" db="EMBL/GenBank/DDBJ databases">
        <title>Methanogenic archaea and the global carbon cycle.</title>
        <authorList>
            <person name="Henriksen J.R."/>
            <person name="Luke J."/>
            <person name="Reinhart S."/>
            <person name="Benedict M.N."/>
            <person name="Youngblut N.D."/>
            <person name="Metcalf M.E."/>
            <person name="Whitaker R.J."/>
            <person name="Metcalf W.W."/>
        </authorList>
    </citation>
    <scope>NUCLEOTIDE SEQUENCE [LARGE SCALE GENOMIC DNA]</scope>
    <source>
        <strain evidence="1 2">Wiesmoor</strain>
    </source>
</reference>
<name>A0A0E3QPA1_METBA</name>
<sequence>MVAFSPIKNQNFHSKKKGGKQLYSAASAQKVIVLFYSQILHNQLDMRKFFSISLRSFIPFPIHSFFPLSNCFCYNFM</sequence>
<proteinExistence type="predicted"/>
<evidence type="ECO:0000313" key="2">
    <source>
        <dbReference type="Proteomes" id="UP000033038"/>
    </source>
</evidence>
<dbReference type="PATRIC" id="fig|1434109.4.peg.3574"/>
<dbReference type="AlphaFoldDB" id="A0A0E3QPA1"/>
<dbReference type="HOGENOM" id="CLU_2629697_0_0_2"/>
<organism evidence="1 2">
    <name type="scientific">Methanosarcina barkeri str. Wiesmoor</name>
    <dbReference type="NCBI Taxonomy" id="1434109"/>
    <lineage>
        <taxon>Archaea</taxon>
        <taxon>Methanobacteriati</taxon>
        <taxon>Methanobacteriota</taxon>
        <taxon>Stenosarchaea group</taxon>
        <taxon>Methanomicrobia</taxon>
        <taxon>Methanosarcinales</taxon>
        <taxon>Methanosarcinaceae</taxon>
        <taxon>Methanosarcina</taxon>
    </lineage>
</organism>
<dbReference type="EMBL" id="CP009526">
    <property type="protein sequence ID" value="AKB51993.1"/>
    <property type="molecule type" value="Genomic_DNA"/>
</dbReference>